<dbReference type="AlphaFoldDB" id="M2QGC5"/>
<feature type="region of interest" description="Disordered" evidence="7">
    <location>
        <begin position="214"/>
        <end position="247"/>
    </location>
</feature>
<feature type="binding site" evidence="6">
    <location>
        <position position="311"/>
    </location>
    <ligand>
        <name>Mg(2+)</name>
        <dbReference type="ChEBI" id="CHEBI:18420"/>
    </ligand>
</feature>
<dbReference type="OrthoDB" id="5817230at2759"/>
<dbReference type="GO" id="GO:0005834">
    <property type="term" value="C:heterotrimeric G-protein complex"/>
    <property type="evidence" value="ECO:0007669"/>
    <property type="project" value="TreeGrafter"/>
</dbReference>
<evidence type="ECO:0000256" key="6">
    <source>
        <dbReference type="PIRSR" id="PIRSR601019-2"/>
    </source>
</evidence>
<evidence type="ECO:0000313" key="9">
    <source>
        <dbReference type="Proteomes" id="UP000016930"/>
    </source>
</evidence>
<dbReference type="GO" id="GO:0005525">
    <property type="term" value="F:GTP binding"/>
    <property type="evidence" value="ECO:0007669"/>
    <property type="project" value="UniProtKB-KW"/>
</dbReference>
<dbReference type="GO" id="GO:0031683">
    <property type="term" value="F:G-protein beta/gamma-subunit complex binding"/>
    <property type="evidence" value="ECO:0007669"/>
    <property type="project" value="InterPro"/>
</dbReference>
<dbReference type="Gene3D" id="1.10.400.10">
    <property type="entry name" value="GI Alpha 1, domain 2-like"/>
    <property type="match status" value="1"/>
</dbReference>
<reference evidence="8 9" key="1">
    <citation type="journal article" date="2012" name="Proc. Natl. Acad. Sci. U.S.A.">
        <title>Comparative genomics of Ceriporiopsis subvermispora and Phanerochaete chrysosporium provide insight into selective ligninolysis.</title>
        <authorList>
            <person name="Fernandez-Fueyo E."/>
            <person name="Ruiz-Duenas F.J."/>
            <person name="Ferreira P."/>
            <person name="Floudas D."/>
            <person name="Hibbett D.S."/>
            <person name="Canessa P."/>
            <person name="Larrondo L.F."/>
            <person name="James T.Y."/>
            <person name="Seelenfreund D."/>
            <person name="Lobos S."/>
            <person name="Polanco R."/>
            <person name="Tello M."/>
            <person name="Honda Y."/>
            <person name="Watanabe T."/>
            <person name="Watanabe T."/>
            <person name="Ryu J.S."/>
            <person name="Kubicek C.P."/>
            <person name="Schmoll M."/>
            <person name="Gaskell J."/>
            <person name="Hammel K.E."/>
            <person name="St John F.J."/>
            <person name="Vanden Wymelenberg A."/>
            <person name="Sabat G."/>
            <person name="Splinter BonDurant S."/>
            <person name="Syed K."/>
            <person name="Yadav J.S."/>
            <person name="Doddapaneni H."/>
            <person name="Subramanian V."/>
            <person name="Lavin J.L."/>
            <person name="Oguiza J.A."/>
            <person name="Perez G."/>
            <person name="Pisabarro A.G."/>
            <person name="Ramirez L."/>
            <person name="Santoyo F."/>
            <person name="Master E."/>
            <person name="Coutinho P.M."/>
            <person name="Henrissat B."/>
            <person name="Lombard V."/>
            <person name="Magnuson J.K."/>
            <person name="Kuees U."/>
            <person name="Hori C."/>
            <person name="Igarashi K."/>
            <person name="Samejima M."/>
            <person name="Held B.W."/>
            <person name="Barry K.W."/>
            <person name="LaButti K.M."/>
            <person name="Lapidus A."/>
            <person name="Lindquist E.A."/>
            <person name="Lucas S.M."/>
            <person name="Riley R."/>
            <person name="Salamov A.A."/>
            <person name="Hoffmeister D."/>
            <person name="Schwenk D."/>
            <person name="Hadar Y."/>
            <person name="Yarden O."/>
            <person name="de Vries R.P."/>
            <person name="Wiebenga A."/>
            <person name="Stenlid J."/>
            <person name="Eastwood D."/>
            <person name="Grigoriev I.V."/>
            <person name="Berka R.M."/>
            <person name="Blanchette R.A."/>
            <person name="Kersten P."/>
            <person name="Martinez A.T."/>
            <person name="Vicuna R."/>
            <person name="Cullen D."/>
        </authorList>
    </citation>
    <scope>NUCLEOTIDE SEQUENCE [LARGE SCALE GENOMIC DNA]</scope>
    <source>
        <strain evidence="8 9">B</strain>
    </source>
</reference>
<keyword evidence="9" id="KW-1185">Reference proteome</keyword>
<gene>
    <name evidence="8" type="ORF">CERSUDRAFT_116002</name>
</gene>
<dbReference type="PANTHER" id="PTHR10218:SF360">
    <property type="entry name" value="GUANINE NUCLEOTIDE-BINDING PROTEIN SUBUNIT ALPHA HOMOLOG"/>
    <property type="match status" value="1"/>
</dbReference>
<keyword evidence="1 6" id="KW-0479">Metal-binding</keyword>
<dbReference type="SUPFAM" id="SSF47895">
    <property type="entry name" value="Transducin (alpha subunit), insertion domain"/>
    <property type="match status" value="1"/>
</dbReference>
<dbReference type="GO" id="GO:0003924">
    <property type="term" value="F:GTPase activity"/>
    <property type="evidence" value="ECO:0007669"/>
    <property type="project" value="InterPro"/>
</dbReference>
<dbReference type="Gene3D" id="3.40.50.300">
    <property type="entry name" value="P-loop containing nucleotide triphosphate hydrolases"/>
    <property type="match status" value="2"/>
</dbReference>
<proteinExistence type="predicted"/>
<keyword evidence="2 5" id="KW-0547">Nucleotide-binding</keyword>
<dbReference type="GO" id="GO:0046872">
    <property type="term" value="F:metal ion binding"/>
    <property type="evidence" value="ECO:0007669"/>
    <property type="project" value="UniProtKB-KW"/>
</dbReference>
<dbReference type="InterPro" id="IPR001019">
    <property type="entry name" value="Gprotein_alpha_su"/>
</dbReference>
<keyword evidence="3 5" id="KW-0342">GTP-binding</keyword>
<dbReference type="Pfam" id="PF00503">
    <property type="entry name" value="G-alpha"/>
    <property type="match status" value="1"/>
</dbReference>
<dbReference type="InterPro" id="IPR011025">
    <property type="entry name" value="GproteinA_insert"/>
</dbReference>
<dbReference type="FunFam" id="3.40.50.300:FF:000692">
    <property type="entry name" value="Guanine nucleotide-binding protein subunit alpha"/>
    <property type="match status" value="1"/>
</dbReference>
<feature type="region of interest" description="Disordered" evidence="7">
    <location>
        <begin position="138"/>
        <end position="162"/>
    </location>
</feature>
<dbReference type="InterPro" id="IPR027417">
    <property type="entry name" value="P-loop_NTPase"/>
</dbReference>
<evidence type="ECO:0000313" key="8">
    <source>
        <dbReference type="EMBL" id="EMD36098.1"/>
    </source>
</evidence>
<dbReference type="SUPFAM" id="SSF52540">
    <property type="entry name" value="P-loop containing nucleoside triphosphate hydrolases"/>
    <property type="match status" value="1"/>
</dbReference>
<dbReference type="HOGENOM" id="CLU_014184_1_1_1"/>
<dbReference type="Proteomes" id="UP000016930">
    <property type="component" value="Unassembled WGS sequence"/>
</dbReference>
<name>M2QGC5_CERS8</name>
<sequence length="508" mass="57110">MASKPFWGSSTDPDDPLTQALEPPPDESPDERQVRLHQQQEAARVSHEIDEHIQEDKKELDRRKKAIKILLLGQAESGKSTTLKNFQLAFSPSHFRNERLAWRTIIQLNLIRHIKKLLEVLQDEYDESVSAPSASYLAKGKGVAGRPPPAGVRFSTSPLTDQHRRMRMRLTPLLPIEEELTKKLLPEANDRVQDVCVRAGSGWKGVLAAISANNAQNPPPPLMPPSALKNGGGSRPGTADARRSNDPTTVLAACRDDIVALWEDPVVQTVLKKRNVRLQDMPGFFLNDAGRIAAMNYEPTDDDIVRARLRTLGVEEHRFTMEGGQSTSRFGNYGVDLQLGALPGSEWYIYDVGGSRSNRPHWIPYFDDVQAIIFLAPLAFNLTLEEDAKVNRLEDSILLWRTICENPLLSKATLILFLNKMDILQATLAAGIRVVKYVPSYGDQPNDVQHVTKYFRDKFRGYHKRLSPKTRPFYWHETSVIDTRATSVILVGVREGILRAHLQSVNVI</sequence>
<evidence type="ECO:0000256" key="7">
    <source>
        <dbReference type="SAM" id="MobiDB-lite"/>
    </source>
</evidence>
<evidence type="ECO:0000256" key="5">
    <source>
        <dbReference type="PIRSR" id="PIRSR601019-1"/>
    </source>
</evidence>
<dbReference type="GO" id="GO:0001664">
    <property type="term" value="F:G protein-coupled receptor binding"/>
    <property type="evidence" value="ECO:0007669"/>
    <property type="project" value="TreeGrafter"/>
</dbReference>
<feature type="region of interest" description="Disordered" evidence="7">
    <location>
        <begin position="1"/>
        <end position="58"/>
    </location>
</feature>
<dbReference type="STRING" id="914234.M2QGC5"/>
<dbReference type="SMART" id="SM00275">
    <property type="entry name" value="G_alpha"/>
    <property type="match status" value="1"/>
</dbReference>
<evidence type="ECO:0000256" key="4">
    <source>
        <dbReference type="ARBA" id="ARBA00023224"/>
    </source>
</evidence>
<dbReference type="GO" id="GO:0007188">
    <property type="term" value="P:adenylate cyclase-modulating G protein-coupled receptor signaling pathway"/>
    <property type="evidence" value="ECO:0007669"/>
    <property type="project" value="TreeGrafter"/>
</dbReference>
<evidence type="ECO:0000256" key="1">
    <source>
        <dbReference type="ARBA" id="ARBA00022723"/>
    </source>
</evidence>
<feature type="compositionally biased region" description="Basic and acidic residues" evidence="7">
    <location>
        <begin position="44"/>
        <end position="58"/>
    </location>
</feature>
<organism evidence="8 9">
    <name type="scientific">Ceriporiopsis subvermispora (strain B)</name>
    <name type="common">White-rot fungus</name>
    <name type="synonym">Gelatoporia subvermispora</name>
    <dbReference type="NCBI Taxonomy" id="914234"/>
    <lineage>
        <taxon>Eukaryota</taxon>
        <taxon>Fungi</taxon>
        <taxon>Dikarya</taxon>
        <taxon>Basidiomycota</taxon>
        <taxon>Agaricomycotina</taxon>
        <taxon>Agaricomycetes</taxon>
        <taxon>Polyporales</taxon>
        <taxon>Gelatoporiaceae</taxon>
        <taxon>Gelatoporia</taxon>
    </lineage>
</organism>
<dbReference type="PANTHER" id="PTHR10218">
    <property type="entry name" value="GTP-BINDING PROTEIN ALPHA SUBUNIT"/>
    <property type="match status" value="1"/>
</dbReference>
<evidence type="ECO:0000256" key="2">
    <source>
        <dbReference type="ARBA" id="ARBA00022741"/>
    </source>
</evidence>
<dbReference type="PROSITE" id="PS51882">
    <property type="entry name" value="G_ALPHA"/>
    <property type="match status" value="1"/>
</dbReference>
<dbReference type="EMBL" id="KB445799">
    <property type="protein sequence ID" value="EMD36098.1"/>
    <property type="molecule type" value="Genomic_DNA"/>
</dbReference>
<protein>
    <recommendedName>
        <fullName evidence="10">G-alpha-domain-containing protein</fullName>
    </recommendedName>
</protein>
<accession>M2QGC5</accession>
<keyword evidence="4" id="KW-0807">Transducer</keyword>
<evidence type="ECO:0008006" key="10">
    <source>
        <dbReference type="Google" id="ProtNLM"/>
    </source>
</evidence>
<dbReference type="GO" id="GO:0005737">
    <property type="term" value="C:cytoplasm"/>
    <property type="evidence" value="ECO:0007669"/>
    <property type="project" value="TreeGrafter"/>
</dbReference>
<evidence type="ECO:0000256" key="3">
    <source>
        <dbReference type="ARBA" id="ARBA00023134"/>
    </source>
</evidence>
<keyword evidence="6" id="KW-0460">Magnesium</keyword>
<dbReference type="PRINTS" id="PR00318">
    <property type="entry name" value="GPROTEINA"/>
</dbReference>
<feature type="binding site" evidence="5">
    <location>
        <begin position="419"/>
        <end position="422"/>
    </location>
    <ligand>
        <name>GTP</name>
        <dbReference type="ChEBI" id="CHEBI:37565"/>
    </ligand>
</feature>